<feature type="domain" description="PilZ" evidence="2">
    <location>
        <begin position="36"/>
        <end position="107"/>
    </location>
</feature>
<dbReference type="InterPro" id="IPR009875">
    <property type="entry name" value="PilZ_domain"/>
</dbReference>
<evidence type="ECO:0000313" key="3">
    <source>
        <dbReference type="EMBL" id="OCW57211.1"/>
    </source>
</evidence>
<dbReference type="GO" id="GO:0035438">
    <property type="term" value="F:cyclic-di-GMP binding"/>
    <property type="evidence" value="ECO:0007669"/>
    <property type="project" value="InterPro"/>
</dbReference>
<name>A0A1C1YUI3_9HYPH</name>
<feature type="compositionally biased region" description="Low complexity" evidence="1">
    <location>
        <begin position="15"/>
        <end position="27"/>
    </location>
</feature>
<keyword evidence="4" id="KW-1185">Reference proteome</keyword>
<dbReference type="STRING" id="1480615.AWJ14_11525"/>
<evidence type="ECO:0000259" key="2">
    <source>
        <dbReference type="Pfam" id="PF07238"/>
    </source>
</evidence>
<organism evidence="3 4">
    <name type="scientific">Hoeflea olei</name>
    <dbReference type="NCBI Taxonomy" id="1480615"/>
    <lineage>
        <taxon>Bacteria</taxon>
        <taxon>Pseudomonadati</taxon>
        <taxon>Pseudomonadota</taxon>
        <taxon>Alphaproteobacteria</taxon>
        <taxon>Hyphomicrobiales</taxon>
        <taxon>Rhizobiaceae</taxon>
        <taxon>Hoeflea</taxon>
    </lineage>
</organism>
<evidence type="ECO:0000256" key="1">
    <source>
        <dbReference type="SAM" id="MobiDB-lite"/>
    </source>
</evidence>
<proteinExistence type="predicted"/>
<reference evidence="3 4" key="1">
    <citation type="submission" date="2015-12" db="EMBL/GenBank/DDBJ databases">
        <authorList>
            <person name="Shamseldin A."/>
            <person name="Moawad H."/>
            <person name="Abd El-Rahim W.M."/>
            <person name="Sadowsky M.J."/>
        </authorList>
    </citation>
    <scope>NUCLEOTIDE SEQUENCE [LARGE SCALE GENOMIC DNA]</scope>
    <source>
        <strain evidence="3 4">JC234</strain>
    </source>
</reference>
<accession>A0A1C1YUI3</accession>
<comment type="caution">
    <text evidence="3">The sequence shown here is derived from an EMBL/GenBank/DDBJ whole genome shotgun (WGS) entry which is preliminary data.</text>
</comment>
<dbReference type="Pfam" id="PF07238">
    <property type="entry name" value="PilZ"/>
    <property type="match status" value="1"/>
</dbReference>
<feature type="compositionally biased region" description="Basic and acidic residues" evidence="1">
    <location>
        <begin position="1"/>
        <end position="12"/>
    </location>
</feature>
<feature type="region of interest" description="Disordered" evidence="1">
    <location>
        <begin position="1"/>
        <end position="27"/>
    </location>
</feature>
<gene>
    <name evidence="3" type="ORF">AWJ14_11525</name>
</gene>
<evidence type="ECO:0000313" key="4">
    <source>
        <dbReference type="Proteomes" id="UP000094795"/>
    </source>
</evidence>
<dbReference type="SUPFAM" id="SSF141371">
    <property type="entry name" value="PilZ domain-like"/>
    <property type="match status" value="1"/>
</dbReference>
<sequence>MEDLHRDEDDTRVLPAAPGASAAPQGGFAARAPRKRVLKGATAAFNHEFSAIPCLLREISDTGARLIFEGGWFAPDRFTLHVALDGYKVECERVWQRGSECGVRFLGERQVIGKPRQQVLTPEALPDEDDTTASAAPAPWGQKSEPPLPLPAGGPRRPGFGRRTR</sequence>
<feature type="region of interest" description="Disordered" evidence="1">
    <location>
        <begin position="117"/>
        <end position="165"/>
    </location>
</feature>
<dbReference type="Proteomes" id="UP000094795">
    <property type="component" value="Unassembled WGS sequence"/>
</dbReference>
<dbReference type="EMBL" id="LQZT01000021">
    <property type="protein sequence ID" value="OCW57211.1"/>
    <property type="molecule type" value="Genomic_DNA"/>
</dbReference>
<dbReference type="AlphaFoldDB" id="A0A1C1YUI3"/>
<protein>
    <recommendedName>
        <fullName evidence="2">PilZ domain-containing protein</fullName>
    </recommendedName>
</protein>